<gene>
    <name evidence="5" type="ORF">QVD17_09476</name>
</gene>
<keyword evidence="2" id="KW-0677">Repeat</keyword>
<dbReference type="PROSITE" id="PS50082">
    <property type="entry name" value="WD_REPEATS_2"/>
    <property type="match status" value="1"/>
</dbReference>
<keyword evidence="1 3" id="KW-0853">WD repeat</keyword>
<feature type="repeat" description="WD" evidence="3">
    <location>
        <begin position="439"/>
        <end position="467"/>
    </location>
</feature>
<dbReference type="InterPro" id="IPR015943">
    <property type="entry name" value="WD40/YVTN_repeat-like_dom_sf"/>
</dbReference>
<evidence type="ECO:0008006" key="7">
    <source>
        <dbReference type="Google" id="ProtNLM"/>
    </source>
</evidence>
<evidence type="ECO:0000313" key="5">
    <source>
        <dbReference type="EMBL" id="KAK1432579.1"/>
    </source>
</evidence>
<dbReference type="Gene3D" id="2.130.10.10">
    <property type="entry name" value="YVTN repeat-like/Quinoprotein amine dehydrogenase"/>
    <property type="match status" value="1"/>
</dbReference>
<evidence type="ECO:0000256" key="4">
    <source>
        <dbReference type="SAM" id="MobiDB-lite"/>
    </source>
</evidence>
<proteinExistence type="predicted"/>
<dbReference type="InterPro" id="IPR001680">
    <property type="entry name" value="WD40_rpt"/>
</dbReference>
<feature type="region of interest" description="Disordered" evidence="4">
    <location>
        <begin position="21"/>
        <end position="53"/>
    </location>
</feature>
<dbReference type="PANTHER" id="PTHR44472:SF1">
    <property type="entry name" value="DDB1 AND CUL4 ASSOCIATED FACTOR 4"/>
    <property type="match status" value="1"/>
</dbReference>
<dbReference type="SMART" id="SM00320">
    <property type="entry name" value="WD40"/>
    <property type="match status" value="3"/>
</dbReference>
<comment type="caution">
    <text evidence="5">The sequence shown here is derived from an EMBL/GenBank/DDBJ whole genome shotgun (WGS) entry which is preliminary data.</text>
</comment>
<dbReference type="SUPFAM" id="SSF50978">
    <property type="entry name" value="WD40 repeat-like"/>
    <property type="match status" value="1"/>
</dbReference>
<dbReference type="Pfam" id="PF00400">
    <property type="entry name" value="WD40"/>
    <property type="match status" value="1"/>
</dbReference>
<evidence type="ECO:0000256" key="2">
    <source>
        <dbReference type="ARBA" id="ARBA00022737"/>
    </source>
</evidence>
<accession>A0AAD8L1J3</accession>
<dbReference type="Proteomes" id="UP001229421">
    <property type="component" value="Unassembled WGS sequence"/>
</dbReference>
<reference evidence="5" key="1">
    <citation type="journal article" date="2023" name="bioRxiv">
        <title>Improved chromosome-level genome assembly for marigold (Tagetes erecta).</title>
        <authorList>
            <person name="Jiang F."/>
            <person name="Yuan L."/>
            <person name="Wang S."/>
            <person name="Wang H."/>
            <person name="Xu D."/>
            <person name="Wang A."/>
            <person name="Fan W."/>
        </authorList>
    </citation>
    <scope>NUCLEOTIDE SEQUENCE</scope>
    <source>
        <strain evidence="5">WSJ</strain>
        <tissue evidence="5">Leaf</tissue>
    </source>
</reference>
<dbReference type="InterPro" id="IPR036322">
    <property type="entry name" value="WD40_repeat_dom_sf"/>
</dbReference>
<evidence type="ECO:0000256" key="3">
    <source>
        <dbReference type="PROSITE-ProRule" id="PRU00221"/>
    </source>
</evidence>
<sequence>MPQDLPGFYYDAERNRYFPLKSPIPGSSSRNISSSSSTTAAPSKSTKGKHGNQEMAAKVVKMLHVRELCGNSIISNKKKVNFQEQYQSMRTSKPEIWKYQGTERIAAAALEHAYVNIQTRDGLVESELLLSGGLHNTFCSYVAGCVGEHAGYGTHHVPDVVQPLNKENQTSLKPPRHLWSAYGALTMPSNVSCIKTSRNYYYPQATVADSSFSHALITTLGSETSCGSVYSINLSEPLESVPGINFPGERIDFISSVSKSTIWTADLSSNGNRIVIGTDSGAALIHIESGRKSWIFRSKSDVLSLQFDCSANIVLCGLRNGAILTVDTRQKPQDLQERHLPKHQISFPSLKTSQSSSGRSKKRENKWFEVKGNVNHSRMIFMPSSISCLVALKLYDQYFLASSMDGTVRLYDHRLTQRGAVQHYEGNVNSHTRIQMGVDPSERFIMSGGEDLYLRVWRLKSGEMLYEDKFMNSVPSVVCWPGVNEGSNRRDHFPGAWLGSQEGVFYVNSS</sequence>
<keyword evidence="6" id="KW-1185">Reference proteome</keyword>
<protein>
    <recommendedName>
        <fullName evidence="7">Transducin/WD40 repeat-like superfamily protein</fullName>
    </recommendedName>
</protein>
<dbReference type="AlphaFoldDB" id="A0AAD8L1J3"/>
<dbReference type="PANTHER" id="PTHR44472">
    <property type="entry name" value="DDB1- AND CUL4-ASSOCIATED FACTOR 4-RELATED"/>
    <property type="match status" value="1"/>
</dbReference>
<evidence type="ECO:0000256" key="1">
    <source>
        <dbReference type="ARBA" id="ARBA00022574"/>
    </source>
</evidence>
<name>A0AAD8L1J3_TARER</name>
<dbReference type="EMBL" id="JAUHHV010000002">
    <property type="protein sequence ID" value="KAK1432579.1"/>
    <property type="molecule type" value="Genomic_DNA"/>
</dbReference>
<dbReference type="InterPro" id="IPR052254">
    <property type="entry name" value="CUL4-DDB1_E3_ligase_receptor"/>
</dbReference>
<evidence type="ECO:0000313" key="6">
    <source>
        <dbReference type="Proteomes" id="UP001229421"/>
    </source>
</evidence>
<feature type="compositionally biased region" description="Low complexity" evidence="4">
    <location>
        <begin position="23"/>
        <end position="45"/>
    </location>
</feature>
<organism evidence="5 6">
    <name type="scientific">Tagetes erecta</name>
    <name type="common">African marigold</name>
    <dbReference type="NCBI Taxonomy" id="13708"/>
    <lineage>
        <taxon>Eukaryota</taxon>
        <taxon>Viridiplantae</taxon>
        <taxon>Streptophyta</taxon>
        <taxon>Embryophyta</taxon>
        <taxon>Tracheophyta</taxon>
        <taxon>Spermatophyta</taxon>
        <taxon>Magnoliopsida</taxon>
        <taxon>eudicotyledons</taxon>
        <taxon>Gunneridae</taxon>
        <taxon>Pentapetalae</taxon>
        <taxon>asterids</taxon>
        <taxon>campanulids</taxon>
        <taxon>Asterales</taxon>
        <taxon>Asteraceae</taxon>
        <taxon>Asteroideae</taxon>
        <taxon>Heliantheae alliance</taxon>
        <taxon>Tageteae</taxon>
        <taxon>Tagetes</taxon>
    </lineage>
</organism>